<proteinExistence type="predicted"/>
<dbReference type="EMBL" id="CP003379">
    <property type="protein sequence ID" value="AFL89214.1"/>
    <property type="molecule type" value="Genomic_DNA"/>
</dbReference>
<dbReference type="Proteomes" id="UP000006056">
    <property type="component" value="Chromosome"/>
</dbReference>
<evidence type="ECO:0000313" key="2">
    <source>
        <dbReference type="Proteomes" id="UP000006056"/>
    </source>
</evidence>
<organism evidence="1 2">
    <name type="scientific">Terriglobus roseus (strain DSM 18391 / NRRL B-41598 / KBS 63)</name>
    <dbReference type="NCBI Taxonomy" id="926566"/>
    <lineage>
        <taxon>Bacteria</taxon>
        <taxon>Pseudomonadati</taxon>
        <taxon>Acidobacteriota</taxon>
        <taxon>Terriglobia</taxon>
        <taxon>Terriglobales</taxon>
        <taxon>Acidobacteriaceae</taxon>
        <taxon>Terriglobus</taxon>
    </lineage>
</organism>
<dbReference type="Gene3D" id="1.10.1240.50">
    <property type="match status" value="1"/>
</dbReference>
<protein>
    <submittedName>
        <fullName evidence="1">Uncharacterized protein</fullName>
    </submittedName>
</protein>
<reference evidence="1 2" key="1">
    <citation type="submission" date="2012-06" db="EMBL/GenBank/DDBJ databases">
        <title>Complete genome of Terriglobus roseus DSM 18391.</title>
        <authorList>
            <consortium name="US DOE Joint Genome Institute (JGI-PGF)"/>
            <person name="Lucas S."/>
            <person name="Copeland A."/>
            <person name="Lapidus A."/>
            <person name="Glavina del Rio T."/>
            <person name="Dalin E."/>
            <person name="Tice H."/>
            <person name="Bruce D."/>
            <person name="Goodwin L."/>
            <person name="Pitluck S."/>
            <person name="Peters L."/>
            <person name="Mikhailova N."/>
            <person name="Munk A.C.C."/>
            <person name="Kyrpides N."/>
            <person name="Mavromatis K."/>
            <person name="Ivanova N."/>
            <person name="Brettin T."/>
            <person name="Detter J.C."/>
            <person name="Han C."/>
            <person name="Larimer F."/>
            <person name="Land M."/>
            <person name="Hauser L."/>
            <person name="Markowitz V."/>
            <person name="Cheng J.-F."/>
            <person name="Hugenholtz P."/>
            <person name="Woyke T."/>
            <person name="Wu D."/>
            <person name="Brambilla E."/>
            <person name="Klenk H.-P."/>
            <person name="Eisen J.A."/>
        </authorList>
    </citation>
    <scope>NUCLEOTIDE SEQUENCE [LARGE SCALE GENOMIC DNA]</scope>
    <source>
        <strain evidence="2">DSM 18391 / NRRL B-41598 / KBS 63</strain>
    </source>
</reference>
<sequence length="75" mass="8623">MSTLSLERFRTSSKYQDRPAAADIAFCVAAYANGMDEARIERALEDDYLSRDPSPSKRASYIRRTMTKARDWANR</sequence>
<keyword evidence="2" id="KW-1185">Reference proteome</keyword>
<name>I3ZIZ6_TERRK</name>
<dbReference type="AlphaFoldDB" id="I3ZIZ6"/>
<dbReference type="KEGG" id="trs:Terro_2982"/>
<dbReference type="RefSeq" id="WP_014786478.1">
    <property type="nucleotide sequence ID" value="NC_018014.1"/>
</dbReference>
<accession>I3ZIZ6</accession>
<evidence type="ECO:0000313" key="1">
    <source>
        <dbReference type="EMBL" id="AFL89214.1"/>
    </source>
</evidence>
<dbReference type="HOGENOM" id="CLU_2669847_0_0_0"/>
<gene>
    <name evidence="1" type="ordered locus">Terro_2982</name>
</gene>